<reference evidence="1" key="3">
    <citation type="journal article" date="2017" name="Nature">
        <title>Genome sequence of the progenitor of the wheat D genome Aegilops tauschii.</title>
        <authorList>
            <person name="Luo M.C."/>
            <person name="Gu Y.Q."/>
            <person name="Puiu D."/>
            <person name="Wang H."/>
            <person name="Twardziok S.O."/>
            <person name="Deal K.R."/>
            <person name="Huo N."/>
            <person name="Zhu T."/>
            <person name="Wang L."/>
            <person name="Wang Y."/>
            <person name="McGuire P.E."/>
            <person name="Liu S."/>
            <person name="Long H."/>
            <person name="Ramasamy R.K."/>
            <person name="Rodriguez J.C."/>
            <person name="Van S.L."/>
            <person name="Yuan L."/>
            <person name="Wang Z."/>
            <person name="Xia Z."/>
            <person name="Xiao L."/>
            <person name="Anderson O.D."/>
            <person name="Ouyang S."/>
            <person name="Liang Y."/>
            <person name="Zimin A.V."/>
            <person name="Pertea G."/>
            <person name="Qi P."/>
            <person name="Bennetzen J.L."/>
            <person name="Dai X."/>
            <person name="Dawson M.W."/>
            <person name="Muller H.G."/>
            <person name="Kugler K."/>
            <person name="Rivarola-Duarte L."/>
            <person name="Spannagl M."/>
            <person name="Mayer K.F.X."/>
            <person name="Lu F.H."/>
            <person name="Bevan M.W."/>
            <person name="Leroy P."/>
            <person name="Li P."/>
            <person name="You F.M."/>
            <person name="Sun Q."/>
            <person name="Liu Z."/>
            <person name="Lyons E."/>
            <person name="Wicker T."/>
            <person name="Salzberg S.L."/>
            <person name="Devos K.M."/>
            <person name="Dvorak J."/>
        </authorList>
    </citation>
    <scope>NUCLEOTIDE SEQUENCE [LARGE SCALE GENOMIC DNA]</scope>
    <source>
        <strain evidence="1">cv. AL8/78</strain>
    </source>
</reference>
<organism evidence="1 2">
    <name type="scientific">Aegilops tauschii subsp. strangulata</name>
    <name type="common">Goatgrass</name>
    <dbReference type="NCBI Taxonomy" id="200361"/>
    <lineage>
        <taxon>Eukaryota</taxon>
        <taxon>Viridiplantae</taxon>
        <taxon>Streptophyta</taxon>
        <taxon>Embryophyta</taxon>
        <taxon>Tracheophyta</taxon>
        <taxon>Spermatophyta</taxon>
        <taxon>Magnoliopsida</taxon>
        <taxon>Liliopsida</taxon>
        <taxon>Poales</taxon>
        <taxon>Poaceae</taxon>
        <taxon>BOP clade</taxon>
        <taxon>Pooideae</taxon>
        <taxon>Triticodae</taxon>
        <taxon>Triticeae</taxon>
        <taxon>Triticinae</taxon>
        <taxon>Aegilops</taxon>
    </lineage>
</organism>
<dbReference type="EnsemblPlants" id="AET2Gv20902000.20">
    <property type="protein sequence ID" value="AET2Gv20902000.20"/>
    <property type="gene ID" value="AET2Gv20902000"/>
</dbReference>
<reference evidence="2" key="1">
    <citation type="journal article" date="2014" name="Science">
        <title>Ancient hybridizations among the ancestral genomes of bread wheat.</title>
        <authorList>
            <consortium name="International Wheat Genome Sequencing Consortium,"/>
            <person name="Marcussen T."/>
            <person name="Sandve S.R."/>
            <person name="Heier L."/>
            <person name="Spannagl M."/>
            <person name="Pfeifer M."/>
            <person name="Jakobsen K.S."/>
            <person name="Wulff B.B."/>
            <person name="Steuernagel B."/>
            <person name="Mayer K.F."/>
            <person name="Olsen O.A."/>
        </authorList>
    </citation>
    <scope>NUCLEOTIDE SEQUENCE [LARGE SCALE GENOMIC DNA]</scope>
    <source>
        <strain evidence="2">cv. AL8/78</strain>
    </source>
</reference>
<accession>A0A453CMY4</accession>
<reference evidence="2" key="2">
    <citation type="journal article" date="2017" name="Nat. Plants">
        <title>The Aegilops tauschii genome reveals multiple impacts of transposons.</title>
        <authorList>
            <person name="Zhao G."/>
            <person name="Zou C."/>
            <person name="Li K."/>
            <person name="Wang K."/>
            <person name="Li T."/>
            <person name="Gao L."/>
            <person name="Zhang X."/>
            <person name="Wang H."/>
            <person name="Yang Z."/>
            <person name="Liu X."/>
            <person name="Jiang W."/>
            <person name="Mao L."/>
            <person name="Kong X."/>
            <person name="Jiao Y."/>
            <person name="Jia J."/>
        </authorList>
    </citation>
    <scope>NUCLEOTIDE SEQUENCE [LARGE SCALE GENOMIC DNA]</scope>
    <source>
        <strain evidence="2">cv. AL8/78</strain>
    </source>
</reference>
<reference evidence="1" key="4">
    <citation type="submission" date="2019-03" db="UniProtKB">
        <authorList>
            <consortium name="EnsemblPlants"/>
        </authorList>
    </citation>
    <scope>IDENTIFICATION</scope>
</reference>
<proteinExistence type="predicted"/>
<evidence type="ECO:0000313" key="1">
    <source>
        <dbReference type="EnsemblPlants" id="AET2Gv20902000.20"/>
    </source>
</evidence>
<protein>
    <submittedName>
        <fullName evidence="1">Uncharacterized protein</fullName>
    </submittedName>
</protein>
<sequence>LLCANAATSLPSPVFVLCGPYRLTINPEAPCAEVMLEWRTALLPNNEAMPSYFLESLLSLYHC</sequence>
<dbReference type="AlphaFoldDB" id="A0A453CMY4"/>
<dbReference type="Proteomes" id="UP000015105">
    <property type="component" value="Chromosome 2D"/>
</dbReference>
<name>A0A453CMY4_AEGTS</name>
<evidence type="ECO:0000313" key="2">
    <source>
        <dbReference type="Proteomes" id="UP000015105"/>
    </source>
</evidence>
<keyword evidence="2" id="KW-1185">Reference proteome</keyword>
<reference evidence="1" key="5">
    <citation type="journal article" date="2021" name="G3 (Bethesda)">
        <title>Aegilops tauschii genome assembly Aet v5.0 features greater sequence contiguity and improved annotation.</title>
        <authorList>
            <person name="Wang L."/>
            <person name="Zhu T."/>
            <person name="Rodriguez J.C."/>
            <person name="Deal K.R."/>
            <person name="Dubcovsky J."/>
            <person name="McGuire P.E."/>
            <person name="Lux T."/>
            <person name="Spannagl M."/>
            <person name="Mayer K.F.X."/>
            <person name="Baldrich P."/>
            <person name="Meyers B.C."/>
            <person name="Huo N."/>
            <person name="Gu Y.Q."/>
            <person name="Zhou H."/>
            <person name="Devos K.M."/>
            <person name="Bennetzen J.L."/>
            <person name="Unver T."/>
            <person name="Budak H."/>
            <person name="Gulick P.J."/>
            <person name="Galiba G."/>
            <person name="Kalapos B."/>
            <person name="Nelson D.R."/>
            <person name="Li P."/>
            <person name="You F.M."/>
            <person name="Luo M.C."/>
            <person name="Dvorak J."/>
        </authorList>
    </citation>
    <scope>NUCLEOTIDE SEQUENCE [LARGE SCALE GENOMIC DNA]</scope>
    <source>
        <strain evidence="1">cv. AL8/78</strain>
    </source>
</reference>
<dbReference type="Gramene" id="AET2Gv20902000.20">
    <property type="protein sequence ID" value="AET2Gv20902000.20"/>
    <property type="gene ID" value="AET2Gv20902000"/>
</dbReference>